<dbReference type="AlphaFoldDB" id="A0AA38EZG5"/>
<keyword evidence="3" id="KW-1185">Reference proteome</keyword>
<sequence length="91" mass="10141">VLLDFTESLVVFVKDKKSGQVRIKLLNVKALGLPLEPVSSWWSKLHSTARDAFEYLWHGWLKGNSADGDSEGELRMDQDQPTVGLNVSGND</sequence>
<evidence type="ECO:0000313" key="2">
    <source>
        <dbReference type="EMBL" id="KAH9288234.1"/>
    </source>
</evidence>
<feature type="region of interest" description="Disordered" evidence="1">
    <location>
        <begin position="68"/>
        <end position="91"/>
    </location>
</feature>
<evidence type="ECO:0000256" key="1">
    <source>
        <dbReference type="SAM" id="MobiDB-lite"/>
    </source>
</evidence>
<reference evidence="2 3" key="1">
    <citation type="journal article" date="2021" name="Nat. Plants">
        <title>The Taxus genome provides insights into paclitaxel biosynthesis.</title>
        <authorList>
            <person name="Xiong X."/>
            <person name="Gou J."/>
            <person name="Liao Q."/>
            <person name="Li Y."/>
            <person name="Zhou Q."/>
            <person name="Bi G."/>
            <person name="Li C."/>
            <person name="Du R."/>
            <person name="Wang X."/>
            <person name="Sun T."/>
            <person name="Guo L."/>
            <person name="Liang H."/>
            <person name="Lu P."/>
            <person name="Wu Y."/>
            <person name="Zhang Z."/>
            <person name="Ro D.K."/>
            <person name="Shang Y."/>
            <person name="Huang S."/>
            <person name="Yan J."/>
        </authorList>
    </citation>
    <scope>NUCLEOTIDE SEQUENCE [LARGE SCALE GENOMIC DNA]</scope>
    <source>
        <strain evidence="2">Ta-2019</strain>
    </source>
</reference>
<proteinExistence type="predicted"/>
<feature type="non-terminal residue" evidence="2">
    <location>
        <position position="1"/>
    </location>
</feature>
<dbReference type="Proteomes" id="UP000824469">
    <property type="component" value="Unassembled WGS sequence"/>
</dbReference>
<evidence type="ECO:0000313" key="3">
    <source>
        <dbReference type="Proteomes" id="UP000824469"/>
    </source>
</evidence>
<organism evidence="2 3">
    <name type="scientific">Taxus chinensis</name>
    <name type="common">Chinese yew</name>
    <name type="synonym">Taxus wallichiana var. chinensis</name>
    <dbReference type="NCBI Taxonomy" id="29808"/>
    <lineage>
        <taxon>Eukaryota</taxon>
        <taxon>Viridiplantae</taxon>
        <taxon>Streptophyta</taxon>
        <taxon>Embryophyta</taxon>
        <taxon>Tracheophyta</taxon>
        <taxon>Spermatophyta</taxon>
        <taxon>Pinopsida</taxon>
        <taxon>Pinidae</taxon>
        <taxon>Conifers II</taxon>
        <taxon>Cupressales</taxon>
        <taxon>Taxaceae</taxon>
        <taxon>Taxus</taxon>
    </lineage>
</organism>
<feature type="compositionally biased region" description="Polar residues" evidence="1">
    <location>
        <begin position="79"/>
        <end position="91"/>
    </location>
</feature>
<accession>A0AA38EZG5</accession>
<feature type="non-terminal residue" evidence="2">
    <location>
        <position position="91"/>
    </location>
</feature>
<name>A0AA38EZG5_TAXCH</name>
<gene>
    <name evidence="2" type="ORF">KI387_032351</name>
</gene>
<protein>
    <submittedName>
        <fullName evidence="2">Uncharacterized protein</fullName>
    </submittedName>
</protein>
<comment type="caution">
    <text evidence="2">The sequence shown here is derived from an EMBL/GenBank/DDBJ whole genome shotgun (WGS) entry which is preliminary data.</text>
</comment>
<dbReference type="EMBL" id="JAHRHJ020003813">
    <property type="protein sequence ID" value="KAH9288234.1"/>
    <property type="molecule type" value="Genomic_DNA"/>
</dbReference>